<accession>A0A0F8XEH8</accession>
<organism evidence="1">
    <name type="scientific">marine sediment metagenome</name>
    <dbReference type="NCBI Taxonomy" id="412755"/>
    <lineage>
        <taxon>unclassified sequences</taxon>
        <taxon>metagenomes</taxon>
        <taxon>ecological metagenomes</taxon>
    </lineage>
</organism>
<reference evidence="1" key="1">
    <citation type="journal article" date="2015" name="Nature">
        <title>Complex archaea that bridge the gap between prokaryotes and eukaryotes.</title>
        <authorList>
            <person name="Spang A."/>
            <person name="Saw J.H."/>
            <person name="Jorgensen S.L."/>
            <person name="Zaremba-Niedzwiedzka K."/>
            <person name="Martijn J."/>
            <person name="Lind A.E."/>
            <person name="van Eijk R."/>
            <person name="Schleper C."/>
            <person name="Guy L."/>
            <person name="Ettema T.J."/>
        </authorList>
    </citation>
    <scope>NUCLEOTIDE SEQUENCE</scope>
</reference>
<dbReference type="EMBL" id="LAZR01059697">
    <property type="protein sequence ID" value="KKK67263.1"/>
    <property type="molecule type" value="Genomic_DNA"/>
</dbReference>
<name>A0A0F8XEH8_9ZZZZ</name>
<protein>
    <submittedName>
        <fullName evidence="1">Uncharacterized protein</fullName>
    </submittedName>
</protein>
<feature type="non-terminal residue" evidence="1">
    <location>
        <position position="246"/>
    </location>
</feature>
<gene>
    <name evidence="1" type="ORF">LCGC14_2955810</name>
</gene>
<dbReference type="AlphaFoldDB" id="A0A0F8XEH8"/>
<evidence type="ECO:0000313" key="1">
    <source>
        <dbReference type="EMBL" id="KKK67263.1"/>
    </source>
</evidence>
<sequence length="246" mass="28512">MSDNVGTTKGINISVYRPRGGKRYSGVDIARVLKKFKLNETLKFIGELSHKILSNNGESIIEIQRVPVSDSVLAYTAMVAIESSNDYLKESITIEDIVKVADMYFGLPDPYSTDHSFDQLLLRLGLAQFYYDRELKNILSRTFLIYCELWEKTIEARHVDIEAAMEDISGLKIEESLIIAYSYFEACKYGFFRMYDQNNIEQEKDRPLFTQEKQGRFLKWIACTYQQFRNESSAMAMQLPNSDYEK</sequence>
<proteinExistence type="predicted"/>
<comment type="caution">
    <text evidence="1">The sequence shown here is derived from an EMBL/GenBank/DDBJ whole genome shotgun (WGS) entry which is preliminary data.</text>
</comment>